<dbReference type="Pfam" id="PF00578">
    <property type="entry name" value="AhpC-TSA"/>
    <property type="match status" value="1"/>
</dbReference>
<feature type="region of interest" description="Disordered" evidence="6">
    <location>
        <begin position="417"/>
        <end position="437"/>
    </location>
</feature>
<dbReference type="Gene3D" id="3.40.30.10">
    <property type="entry name" value="Glutaredoxin"/>
    <property type="match status" value="1"/>
</dbReference>
<feature type="transmembrane region" description="Helical" evidence="7">
    <location>
        <begin position="125"/>
        <end position="149"/>
    </location>
</feature>
<dbReference type="InterPro" id="IPR003834">
    <property type="entry name" value="Cyt_c_assmbl_TM_dom"/>
</dbReference>
<dbReference type="RefSeq" id="WP_346075828.1">
    <property type="nucleotide sequence ID" value="NZ_BAAARB010000006.1"/>
</dbReference>
<accession>A0ABN3HE29</accession>
<feature type="transmembrane region" description="Helical" evidence="7">
    <location>
        <begin position="79"/>
        <end position="104"/>
    </location>
</feature>
<dbReference type="CDD" id="cd03012">
    <property type="entry name" value="TlpA_like_DipZ_like"/>
    <property type="match status" value="1"/>
</dbReference>
<dbReference type="Pfam" id="PF17991">
    <property type="entry name" value="Thioredoxin_10"/>
    <property type="match status" value="1"/>
</dbReference>
<evidence type="ECO:0000313" key="10">
    <source>
        <dbReference type="Proteomes" id="UP001501170"/>
    </source>
</evidence>
<evidence type="ECO:0000256" key="1">
    <source>
        <dbReference type="ARBA" id="ARBA00004651"/>
    </source>
</evidence>
<gene>
    <name evidence="9" type="ORF">GCM10009855_16170</name>
</gene>
<feature type="transmembrane region" description="Helical" evidence="7">
    <location>
        <begin position="49"/>
        <end position="73"/>
    </location>
</feature>
<keyword evidence="2" id="KW-1003">Cell membrane</keyword>
<dbReference type="InterPro" id="IPR000866">
    <property type="entry name" value="AhpC/TSA"/>
</dbReference>
<keyword evidence="5 7" id="KW-0472">Membrane</keyword>
<evidence type="ECO:0000256" key="4">
    <source>
        <dbReference type="ARBA" id="ARBA00022989"/>
    </source>
</evidence>
<dbReference type="InterPro" id="IPR050553">
    <property type="entry name" value="Thioredoxin_ResA/DsbE_sf"/>
</dbReference>
<keyword evidence="3 7" id="KW-0812">Transmembrane</keyword>
<evidence type="ECO:0000256" key="2">
    <source>
        <dbReference type="ARBA" id="ARBA00022475"/>
    </source>
</evidence>
<evidence type="ECO:0000256" key="6">
    <source>
        <dbReference type="SAM" id="MobiDB-lite"/>
    </source>
</evidence>
<feature type="transmembrane region" description="Helical" evidence="7">
    <location>
        <begin position="198"/>
        <end position="216"/>
    </location>
</feature>
<dbReference type="Proteomes" id="UP001501170">
    <property type="component" value="Unassembled WGS sequence"/>
</dbReference>
<name>A0ABN3HE29_9ACTN</name>
<feature type="transmembrane region" description="Helical" evidence="7">
    <location>
        <begin position="161"/>
        <end position="186"/>
    </location>
</feature>
<evidence type="ECO:0000256" key="7">
    <source>
        <dbReference type="SAM" id="Phobius"/>
    </source>
</evidence>
<dbReference type="InterPro" id="IPR013766">
    <property type="entry name" value="Thioredoxin_domain"/>
</dbReference>
<dbReference type="Gene3D" id="2.60.120.260">
    <property type="entry name" value="Galactose-binding domain-like"/>
    <property type="match status" value="1"/>
</dbReference>
<dbReference type="PANTHER" id="PTHR42852:SF13">
    <property type="entry name" value="PROTEIN DIPZ"/>
    <property type="match status" value="1"/>
</dbReference>
<dbReference type="SUPFAM" id="SSF52833">
    <property type="entry name" value="Thioredoxin-like"/>
    <property type="match status" value="1"/>
</dbReference>
<evidence type="ECO:0000259" key="8">
    <source>
        <dbReference type="PROSITE" id="PS51352"/>
    </source>
</evidence>
<dbReference type="PANTHER" id="PTHR42852">
    <property type="entry name" value="THIOL:DISULFIDE INTERCHANGE PROTEIN DSBE"/>
    <property type="match status" value="1"/>
</dbReference>
<feature type="transmembrane region" description="Helical" evidence="7">
    <location>
        <begin position="6"/>
        <end position="29"/>
    </location>
</feature>
<feature type="domain" description="Thioredoxin" evidence="8">
    <location>
        <begin position="263"/>
        <end position="411"/>
    </location>
</feature>
<dbReference type="Pfam" id="PF02683">
    <property type="entry name" value="DsbD_TM"/>
    <property type="match status" value="1"/>
</dbReference>
<dbReference type="EMBL" id="BAAARB010000006">
    <property type="protein sequence ID" value="GAA2377469.1"/>
    <property type="molecule type" value="Genomic_DNA"/>
</dbReference>
<reference evidence="9 10" key="1">
    <citation type="journal article" date="2019" name="Int. J. Syst. Evol. Microbiol.">
        <title>The Global Catalogue of Microorganisms (GCM) 10K type strain sequencing project: providing services to taxonomists for standard genome sequencing and annotation.</title>
        <authorList>
            <consortium name="The Broad Institute Genomics Platform"/>
            <consortium name="The Broad Institute Genome Sequencing Center for Infectious Disease"/>
            <person name="Wu L."/>
            <person name="Ma J."/>
        </authorList>
    </citation>
    <scope>NUCLEOTIDE SEQUENCE [LARGE SCALE GENOMIC DNA]</scope>
    <source>
        <strain evidence="9 10">JCM 16227</strain>
    </source>
</reference>
<evidence type="ECO:0000256" key="3">
    <source>
        <dbReference type="ARBA" id="ARBA00022692"/>
    </source>
</evidence>
<comment type="subcellular location">
    <subcellularLocation>
        <location evidence="1">Cell membrane</location>
        <topology evidence="1">Multi-pass membrane protein</topology>
    </subcellularLocation>
</comment>
<evidence type="ECO:0000313" key="9">
    <source>
        <dbReference type="EMBL" id="GAA2377469.1"/>
    </source>
</evidence>
<dbReference type="InterPro" id="IPR041017">
    <property type="entry name" value="Thioredoxin_10"/>
</dbReference>
<comment type="caution">
    <text evidence="9">The sequence shown here is derived from an EMBL/GenBank/DDBJ whole genome shotgun (WGS) entry which is preliminary data.</text>
</comment>
<keyword evidence="4 7" id="KW-1133">Transmembrane helix</keyword>
<sequence>MLTMILVGLAGGLVTGVSPCVLPMIPIIFVTGGAQTGTRETSASPGRAIAIIGGIVVSFSLITLLGTLVLAALGLPSGLLRWTGIVLLVLIGLGMLIPSVAHVLERPFARLPGWTPKGRGGRAAPFLLGLGLGALYVPCAGPVLAAISVAGATGDIGWRTVVLTVSFAVGAALPLAVFAVAGASLAKRLAAYRRRQRTFRAVGGVILIGLAVALVFDAPARLQAAIPSYTASVDRALSQSDAVNRALGRQTGGAAACTGGDGLADCGSAADFTGGGRWFNTPGGAPLTVAGLRGKVVLVDFWTYSCINCLRDGPHVRQWWDAYRTSGLEIVGVHTPEFAFEKDSGNVAAAIGDEHIGYPVVQDNDYAIWNAYGNRYWPAKYLIDAHGTVRAVSYGEGGYEEMEQRIRTLLHEASPERALPAPVSGATVSAGDLGGGPASGPISPEMYVSASRSEGSYAGGALTVGRRTFSFGADSKPSTYALAGEFDVTDESVRAVDAARIRLDSTASSVNAVLGGTGRAVVHTPGAPDRTIDVSGPPRLYNLADDGYRHRDTTIDLSDGLEVYSFTFG</sequence>
<proteinExistence type="predicted"/>
<evidence type="ECO:0000256" key="5">
    <source>
        <dbReference type="ARBA" id="ARBA00023136"/>
    </source>
</evidence>
<dbReference type="InterPro" id="IPR036249">
    <property type="entry name" value="Thioredoxin-like_sf"/>
</dbReference>
<dbReference type="PROSITE" id="PS51352">
    <property type="entry name" value="THIOREDOXIN_2"/>
    <property type="match status" value="1"/>
</dbReference>
<protein>
    <submittedName>
        <fullName evidence="9">Cytochrome c biogenesis protein DipZ</fullName>
    </submittedName>
</protein>
<keyword evidence="10" id="KW-1185">Reference proteome</keyword>
<organism evidence="9 10">
    <name type="scientific">Gordonia cholesterolivorans</name>
    <dbReference type="NCBI Taxonomy" id="559625"/>
    <lineage>
        <taxon>Bacteria</taxon>
        <taxon>Bacillati</taxon>
        <taxon>Actinomycetota</taxon>
        <taxon>Actinomycetes</taxon>
        <taxon>Mycobacteriales</taxon>
        <taxon>Gordoniaceae</taxon>
        <taxon>Gordonia</taxon>
    </lineage>
</organism>